<keyword evidence="1" id="KW-0812">Transmembrane</keyword>
<dbReference type="AlphaFoldDB" id="A0A6V7ES93"/>
<gene>
    <name evidence="2" type="ORF">CFBP8129_39060</name>
</gene>
<protein>
    <recommendedName>
        <fullName evidence="3">DUF2946 domain-containing protein</fullName>
    </recommendedName>
</protein>
<dbReference type="EMBL" id="LR828253">
    <property type="protein sequence ID" value="CAD0353965.1"/>
    <property type="molecule type" value="Genomic_DNA"/>
</dbReference>
<evidence type="ECO:0000256" key="1">
    <source>
        <dbReference type="SAM" id="Phobius"/>
    </source>
</evidence>
<reference evidence="2" key="1">
    <citation type="submission" date="2020-07" db="EMBL/GenBank/DDBJ databases">
        <authorList>
            <person name="Pothier F. J."/>
        </authorList>
    </citation>
    <scope>NUCLEOTIDE SEQUENCE</scope>
    <source>
        <strain evidence="2">CFBP 8129</strain>
    </source>
</reference>
<keyword evidence="1" id="KW-1133">Transmembrane helix</keyword>
<name>A0A6V7ES93_9XANT</name>
<dbReference type="EMBL" id="LR828253">
    <property type="protein sequence ID" value="CAD0353971.1"/>
    <property type="molecule type" value="Genomic_DNA"/>
</dbReference>
<dbReference type="RefSeq" id="WP_006449685.1">
    <property type="nucleotide sequence ID" value="NZ_JAJITU010000201.1"/>
</dbReference>
<evidence type="ECO:0000313" key="2">
    <source>
        <dbReference type="EMBL" id="CAD0353971.1"/>
    </source>
</evidence>
<evidence type="ECO:0008006" key="3">
    <source>
        <dbReference type="Google" id="ProtNLM"/>
    </source>
</evidence>
<proteinExistence type="predicted"/>
<dbReference type="Pfam" id="PF11162">
    <property type="entry name" value="DUF2946"/>
    <property type="match status" value="1"/>
</dbReference>
<dbReference type="InterPro" id="IPR021333">
    <property type="entry name" value="DUF2946"/>
</dbReference>
<organism evidence="2">
    <name type="scientific">Xanthomonas hortorum pv. gardneri</name>
    <dbReference type="NCBI Taxonomy" id="2754056"/>
    <lineage>
        <taxon>Bacteria</taxon>
        <taxon>Pseudomonadati</taxon>
        <taxon>Pseudomonadota</taxon>
        <taxon>Gammaproteobacteria</taxon>
        <taxon>Lysobacterales</taxon>
        <taxon>Lysobacteraceae</taxon>
        <taxon>Xanthomonas</taxon>
    </lineage>
</organism>
<sequence length="155" mass="16369">MLRNRRFLHLMHQLALIGVLLMAMAPVISRWVQVSQHNSALMQLTALCTAQGLQLVDLGTVSAAKTPGGHAPPMAMDQAHVSHGDAAGDLPSDHAGMVCDYCLLAAQLLAFVIALLSLALLWAASLSPAVYRAPARVSAIWPAHAARGPPMVLVV</sequence>
<accession>A0A6V7ES93</accession>
<keyword evidence="1" id="KW-0472">Membrane</keyword>
<feature type="transmembrane region" description="Helical" evidence="1">
    <location>
        <begin position="104"/>
        <end position="124"/>
    </location>
</feature>